<dbReference type="InterPro" id="IPR002903">
    <property type="entry name" value="RsmH"/>
</dbReference>
<reference evidence="7 8" key="1">
    <citation type="submission" date="2017-09" db="EMBL/GenBank/DDBJ databases">
        <title>Depth-based differentiation of microbial function through sediment-hosted aquifers and enrichment of novel symbionts in the deep terrestrial subsurface.</title>
        <authorList>
            <person name="Probst A.J."/>
            <person name="Ladd B."/>
            <person name="Jarett J.K."/>
            <person name="Geller-Mcgrath D.E."/>
            <person name="Sieber C.M."/>
            <person name="Emerson J.B."/>
            <person name="Anantharaman K."/>
            <person name="Thomas B.C."/>
            <person name="Malmstrom R."/>
            <person name="Stieglmeier M."/>
            <person name="Klingl A."/>
            <person name="Woyke T."/>
            <person name="Ryan C.M."/>
            <person name="Banfield J.F."/>
        </authorList>
    </citation>
    <scope>NUCLEOTIDE SEQUENCE [LARGE SCALE GENOMIC DNA]</scope>
    <source>
        <strain evidence="7">CG11_big_fil_rev_8_21_14_0_20_46_11</strain>
    </source>
</reference>
<evidence type="ECO:0000313" key="7">
    <source>
        <dbReference type="EMBL" id="PIQ69142.1"/>
    </source>
</evidence>
<keyword evidence="2 6" id="KW-0698">rRNA processing</keyword>
<comment type="subcellular location">
    <subcellularLocation>
        <location evidence="6">Cytoplasm</location>
    </subcellularLocation>
</comment>
<dbReference type="EMBL" id="PCVG01000010">
    <property type="protein sequence ID" value="PIQ69142.1"/>
    <property type="molecule type" value="Genomic_DNA"/>
</dbReference>
<dbReference type="AlphaFoldDB" id="A0A2H0KD10"/>
<dbReference type="Gene3D" id="3.40.50.150">
    <property type="entry name" value="Vaccinia Virus protein VP39"/>
    <property type="match status" value="1"/>
</dbReference>
<dbReference type="GO" id="GO:0070475">
    <property type="term" value="P:rRNA base methylation"/>
    <property type="evidence" value="ECO:0007669"/>
    <property type="project" value="UniProtKB-UniRule"/>
</dbReference>
<comment type="catalytic activity">
    <reaction evidence="6">
        <text>cytidine(1402) in 16S rRNA + S-adenosyl-L-methionine = N(4)-methylcytidine(1402) in 16S rRNA + S-adenosyl-L-homocysteine + H(+)</text>
        <dbReference type="Rhea" id="RHEA:42928"/>
        <dbReference type="Rhea" id="RHEA-COMP:10286"/>
        <dbReference type="Rhea" id="RHEA-COMP:10287"/>
        <dbReference type="ChEBI" id="CHEBI:15378"/>
        <dbReference type="ChEBI" id="CHEBI:57856"/>
        <dbReference type="ChEBI" id="CHEBI:59789"/>
        <dbReference type="ChEBI" id="CHEBI:74506"/>
        <dbReference type="ChEBI" id="CHEBI:82748"/>
        <dbReference type="EC" id="2.1.1.199"/>
    </reaction>
</comment>
<dbReference type="PANTHER" id="PTHR11265:SF0">
    <property type="entry name" value="12S RRNA N4-METHYLCYTIDINE METHYLTRANSFERASE"/>
    <property type="match status" value="1"/>
</dbReference>
<feature type="binding site" evidence="6">
    <location>
        <position position="104"/>
    </location>
    <ligand>
        <name>S-adenosyl-L-methionine</name>
        <dbReference type="ChEBI" id="CHEBI:59789"/>
    </ligand>
</feature>
<protein>
    <recommendedName>
        <fullName evidence="6">Ribosomal RNA small subunit methyltransferase H</fullName>
        <ecNumber evidence="6">2.1.1.199</ecNumber>
    </recommendedName>
    <alternativeName>
        <fullName evidence="6">16S rRNA m(4)C1402 methyltransferase</fullName>
    </alternativeName>
    <alternativeName>
        <fullName evidence="6">rRNA (cytosine-N(4)-)-methyltransferase RsmH</fullName>
    </alternativeName>
</protein>
<name>A0A2H0KD10_9BACT</name>
<evidence type="ECO:0000313" key="8">
    <source>
        <dbReference type="Proteomes" id="UP000229342"/>
    </source>
</evidence>
<feature type="binding site" evidence="6">
    <location>
        <position position="49"/>
    </location>
    <ligand>
        <name>S-adenosyl-L-methionine</name>
        <dbReference type="ChEBI" id="CHEBI:59789"/>
    </ligand>
</feature>
<evidence type="ECO:0000256" key="3">
    <source>
        <dbReference type="ARBA" id="ARBA00022603"/>
    </source>
</evidence>
<comment type="function">
    <text evidence="6">Specifically methylates the N4 position of cytidine in position 1402 (C1402) of 16S rRNA.</text>
</comment>
<dbReference type="EC" id="2.1.1.199" evidence="6"/>
<dbReference type="SUPFAM" id="SSF81799">
    <property type="entry name" value="Putative methyltransferase TM0872, insert domain"/>
    <property type="match status" value="1"/>
</dbReference>
<proteinExistence type="inferred from homology"/>
<keyword evidence="6" id="KW-0963">Cytoplasm</keyword>
<dbReference type="GO" id="GO:0071424">
    <property type="term" value="F:rRNA (cytosine-N4-)-methyltransferase activity"/>
    <property type="evidence" value="ECO:0007669"/>
    <property type="project" value="UniProtKB-UniRule"/>
</dbReference>
<dbReference type="PIRSF" id="PIRSF004486">
    <property type="entry name" value="MraW"/>
    <property type="match status" value="1"/>
</dbReference>
<dbReference type="HAMAP" id="MF_01007">
    <property type="entry name" value="16SrRNA_methyltr_H"/>
    <property type="match status" value="1"/>
</dbReference>
<comment type="similarity">
    <text evidence="1 6">Belongs to the methyltransferase superfamily. RsmH family.</text>
</comment>
<evidence type="ECO:0000256" key="6">
    <source>
        <dbReference type="HAMAP-Rule" id="MF_01007"/>
    </source>
</evidence>
<evidence type="ECO:0000256" key="2">
    <source>
        <dbReference type="ARBA" id="ARBA00022552"/>
    </source>
</evidence>
<dbReference type="InterPro" id="IPR023397">
    <property type="entry name" value="SAM-dep_MeTrfase_MraW_recog"/>
</dbReference>
<dbReference type="GO" id="GO:0005737">
    <property type="term" value="C:cytoplasm"/>
    <property type="evidence" value="ECO:0007669"/>
    <property type="project" value="UniProtKB-SubCell"/>
</dbReference>
<feature type="binding site" evidence="6">
    <location>
        <position position="97"/>
    </location>
    <ligand>
        <name>S-adenosyl-L-methionine</name>
        <dbReference type="ChEBI" id="CHEBI:59789"/>
    </ligand>
</feature>
<accession>A0A2H0KD10</accession>
<comment type="caution">
    <text evidence="7">The sequence shown here is derived from an EMBL/GenBank/DDBJ whole genome shotgun (WGS) entry which is preliminary data.</text>
</comment>
<dbReference type="Pfam" id="PF01795">
    <property type="entry name" value="Methyltransf_5"/>
    <property type="match status" value="1"/>
</dbReference>
<organism evidence="7 8">
    <name type="scientific">Candidatus Taylorbacteria bacterium CG11_big_fil_rev_8_21_14_0_20_46_11</name>
    <dbReference type="NCBI Taxonomy" id="1975025"/>
    <lineage>
        <taxon>Bacteria</taxon>
        <taxon>Candidatus Tayloriibacteriota</taxon>
    </lineage>
</organism>
<dbReference type="InterPro" id="IPR029063">
    <property type="entry name" value="SAM-dependent_MTases_sf"/>
</dbReference>
<dbReference type="SUPFAM" id="SSF53335">
    <property type="entry name" value="S-adenosyl-L-methionine-dependent methyltransferases"/>
    <property type="match status" value="1"/>
</dbReference>
<keyword evidence="4 6" id="KW-0808">Transferase</keyword>
<feature type="binding site" evidence="6">
    <location>
        <position position="76"/>
    </location>
    <ligand>
        <name>S-adenosyl-L-methionine</name>
        <dbReference type="ChEBI" id="CHEBI:59789"/>
    </ligand>
</feature>
<dbReference type="PANTHER" id="PTHR11265">
    <property type="entry name" value="S-ADENOSYL-METHYLTRANSFERASE MRAW"/>
    <property type="match status" value="1"/>
</dbReference>
<feature type="binding site" evidence="6">
    <location>
        <begin position="30"/>
        <end position="32"/>
    </location>
    <ligand>
        <name>S-adenosyl-L-methionine</name>
        <dbReference type="ChEBI" id="CHEBI:59789"/>
    </ligand>
</feature>
<keyword evidence="5 6" id="KW-0949">S-adenosyl-L-methionine</keyword>
<gene>
    <name evidence="6" type="primary">rsmH</name>
    <name evidence="7" type="ORF">COV91_00395</name>
</gene>
<evidence type="ECO:0000256" key="4">
    <source>
        <dbReference type="ARBA" id="ARBA00022679"/>
    </source>
</evidence>
<sequence length="300" mass="33410">MHISVLLQEVVDGLAPQPGDVILDATLGGGGHSEALCQNVHEATFICLDADEKAIERSKERLSTCSCTFHFYQTNFRNLDRALIEFGITSINRAVFDLGLSSYQLESSVEGASEHLGRGFSFRGSEPLTMTYASTVTPDMITAEQIVNEWAEENIATIIESYGEDRQARRIARAIVSARAVRPITTTAELRDIIERAVPRRGKIHPATKTFQALRMTVNDELPALQEGLTKAWSLLAPQGRIAVISFHSLEDRFVKNFFRDEAKKGTGILITKKPLVPTDDEVWENPRSRSAKLRIIEKI</sequence>
<dbReference type="Proteomes" id="UP000229342">
    <property type="component" value="Unassembled WGS sequence"/>
</dbReference>
<evidence type="ECO:0000256" key="1">
    <source>
        <dbReference type="ARBA" id="ARBA00010396"/>
    </source>
</evidence>
<dbReference type="NCBIfam" id="TIGR00006">
    <property type="entry name" value="16S rRNA (cytosine(1402)-N(4))-methyltransferase RsmH"/>
    <property type="match status" value="1"/>
</dbReference>
<dbReference type="Gene3D" id="1.10.150.170">
    <property type="entry name" value="Putative methyltransferase TM0872, insert domain"/>
    <property type="match status" value="1"/>
</dbReference>
<evidence type="ECO:0000256" key="5">
    <source>
        <dbReference type="ARBA" id="ARBA00022691"/>
    </source>
</evidence>
<keyword evidence="3 6" id="KW-0489">Methyltransferase</keyword>